<name>A0A6V7HDP2_9HYME</name>
<protein>
    <submittedName>
        <fullName evidence="1">Uncharacterized protein</fullName>
    </submittedName>
</protein>
<comment type="caution">
    <text evidence="1">The sequence shown here is derived from an EMBL/GenBank/DDBJ whole genome shotgun (WGS) entry which is preliminary data.</text>
</comment>
<dbReference type="EMBL" id="CAJDYZ010010472">
    <property type="protein sequence ID" value="CAD1478079.1"/>
    <property type="molecule type" value="Genomic_DNA"/>
</dbReference>
<reference evidence="1" key="1">
    <citation type="submission" date="2020-07" db="EMBL/GenBank/DDBJ databases">
        <authorList>
            <person name="Nazaruddin N."/>
        </authorList>
    </citation>
    <scope>NUCLEOTIDE SEQUENCE</scope>
</reference>
<sequence>LALKATEPVSELEILGWARPTRYPGRKFAESAETFRVN</sequence>
<feature type="non-terminal residue" evidence="1">
    <location>
        <position position="1"/>
    </location>
</feature>
<evidence type="ECO:0000313" key="2">
    <source>
        <dbReference type="Proteomes" id="UP000752696"/>
    </source>
</evidence>
<evidence type="ECO:0000313" key="1">
    <source>
        <dbReference type="EMBL" id="CAD1478079.1"/>
    </source>
</evidence>
<dbReference type="AlphaFoldDB" id="A0A6V7HDP2"/>
<accession>A0A6V7HDP2</accession>
<feature type="non-terminal residue" evidence="1">
    <location>
        <position position="38"/>
    </location>
</feature>
<proteinExistence type="predicted"/>
<keyword evidence="2" id="KW-1185">Reference proteome</keyword>
<gene>
    <name evidence="1" type="ORF">MHI_LOCUS773175</name>
</gene>
<organism evidence="1 2">
    <name type="scientific">Heterotrigona itama</name>
    <dbReference type="NCBI Taxonomy" id="395501"/>
    <lineage>
        <taxon>Eukaryota</taxon>
        <taxon>Metazoa</taxon>
        <taxon>Ecdysozoa</taxon>
        <taxon>Arthropoda</taxon>
        <taxon>Hexapoda</taxon>
        <taxon>Insecta</taxon>
        <taxon>Pterygota</taxon>
        <taxon>Neoptera</taxon>
        <taxon>Endopterygota</taxon>
        <taxon>Hymenoptera</taxon>
        <taxon>Apocrita</taxon>
        <taxon>Aculeata</taxon>
        <taxon>Apoidea</taxon>
        <taxon>Anthophila</taxon>
        <taxon>Apidae</taxon>
        <taxon>Heterotrigona</taxon>
    </lineage>
</organism>
<dbReference type="Proteomes" id="UP000752696">
    <property type="component" value="Unassembled WGS sequence"/>
</dbReference>